<dbReference type="InterPro" id="IPR001917">
    <property type="entry name" value="Aminotrans_II_pyridoxalP_BS"/>
</dbReference>
<accession>C0CS16</accession>
<evidence type="ECO:0000313" key="5">
    <source>
        <dbReference type="EMBL" id="EEG47430.1"/>
    </source>
</evidence>
<keyword evidence="6" id="KW-1185">Reference proteome</keyword>
<name>C0CS16_BLAHS</name>
<evidence type="ECO:0000256" key="3">
    <source>
        <dbReference type="RuleBase" id="RU003693"/>
    </source>
</evidence>
<proteinExistence type="inferred from homology"/>
<dbReference type="AlphaFoldDB" id="C0CS16"/>
<organism evidence="5 6">
    <name type="scientific">Blautia hydrogenotrophica (strain DSM 10507 / JCM 14656 / S5a33)</name>
    <name type="common">Ruminococcus hydrogenotrophicus</name>
    <dbReference type="NCBI Taxonomy" id="476272"/>
    <lineage>
        <taxon>Bacteria</taxon>
        <taxon>Bacillati</taxon>
        <taxon>Bacillota</taxon>
        <taxon>Clostridia</taxon>
        <taxon>Lachnospirales</taxon>
        <taxon>Lachnospiraceae</taxon>
        <taxon>Blautia</taxon>
    </lineage>
</organism>
<reference evidence="5 6" key="1">
    <citation type="submission" date="2009-01" db="EMBL/GenBank/DDBJ databases">
        <authorList>
            <person name="Fulton L."/>
            <person name="Clifton S."/>
            <person name="Fulton B."/>
            <person name="Xu J."/>
            <person name="Minx P."/>
            <person name="Pepin K.H."/>
            <person name="Johnson M."/>
            <person name="Bhonagiri V."/>
            <person name="Nash W.E."/>
            <person name="Mardis E.R."/>
            <person name="Wilson R.K."/>
        </authorList>
    </citation>
    <scope>NUCLEOTIDE SEQUENCE [LARGE SCALE GENOMIC DNA]</scope>
    <source>
        <strain evidence="6">DSM 10507 / JCM 14656 / S5a33</strain>
    </source>
</reference>
<sequence length="366" mass="41184">MKLKIRKELCEMEKNSYASDQIVLPEGGIDCSEGCNPYGYPEGILQVARAFKSERFAPYPHSMAAYNGICAYWKSQCFLKRDNIMLTDGSISAIYIINNIFNVKGAKVLGIAPQFTDFGANIRLLGMEYVSVPLRRENNFQIDIEELLDKITGDLSLLYIDNPNNPTGQVVDSKDIERILKKAEDCGVCVIVDEAYGDFMPKDNSAVKFLASYENLIVIRTLSKGFGLAGLRVGYILAAENLIRCMYKMTNPYQVGEISRELAGAALTVENHIADHMENFARQKRELRENLGGELRMAETCDTVSICLIYHQDSKVDLHRRFIEEGVLTVPGAEFDELNSSYVRVRMPMEKDFPVLLKAVKKIGQE</sequence>
<evidence type="ECO:0000256" key="2">
    <source>
        <dbReference type="ARBA" id="ARBA00022898"/>
    </source>
</evidence>
<dbReference type="InterPro" id="IPR015422">
    <property type="entry name" value="PyrdxlP-dep_Trfase_small"/>
</dbReference>
<dbReference type="InterPro" id="IPR004839">
    <property type="entry name" value="Aminotransferase_I/II_large"/>
</dbReference>
<comment type="cofactor">
    <cofactor evidence="1 3">
        <name>pyridoxal 5'-phosphate</name>
        <dbReference type="ChEBI" id="CHEBI:597326"/>
    </cofactor>
</comment>
<dbReference type="PATRIC" id="fig|476272.21.peg.361"/>
<dbReference type="SUPFAM" id="SSF53383">
    <property type="entry name" value="PLP-dependent transferases"/>
    <property type="match status" value="1"/>
</dbReference>
<dbReference type="RefSeq" id="WP_005952244.1">
    <property type="nucleotide sequence ID" value="NZ_CP136423.1"/>
</dbReference>
<feature type="domain" description="Aminotransferase class I/classII large" evidence="4">
    <location>
        <begin position="55"/>
        <end position="348"/>
    </location>
</feature>
<reference evidence="5 6" key="2">
    <citation type="submission" date="2009-02" db="EMBL/GenBank/DDBJ databases">
        <title>Draft genome sequence of Blautia hydrogenotrophica DSM 10507 (Ruminococcus hydrogenotrophicus DSM 10507).</title>
        <authorList>
            <person name="Sudarsanam P."/>
            <person name="Ley R."/>
            <person name="Guruge J."/>
            <person name="Turnbaugh P.J."/>
            <person name="Mahowald M."/>
            <person name="Liep D."/>
            <person name="Gordon J."/>
        </authorList>
    </citation>
    <scope>NUCLEOTIDE SEQUENCE [LARGE SCALE GENOMIC DNA]</scope>
    <source>
        <strain evidence="6">DSM 10507 / JCM 14656 / S5a33</strain>
    </source>
</reference>
<dbReference type="Gene3D" id="3.40.640.10">
    <property type="entry name" value="Type I PLP-dependent aspartate aminotransferase-like (Major domain)"/>
    <property type="match status" value="1"/>
</dbReference>
<dbReference type="InterPro" id="IPR015421">
    <property type="entry name" value="PyrdxlP-dep_Trfase_major"/>
</dbReference>
<evidence type="ECO:0000313" key="6">
    <source>
        <dbReference type="Proteomes" id="UP000003100"/>
    </source>
</evidence>
<comment type="similarity">
    <text evidence="3">Belongs to the class-II pyridoxal-phosphate-dependent aminotransferase family.</text>
</comment>
<dbReference type="Gene3D" id="3.90.1150.10">
    <property type="entry name" value="Aspartate Aminotransferase, domain 1"/>
    <property type="match status" value="1"/>
</dbReference>
<dbReference type="InterPro" id="IPR015424">
    <property type="entry name" value="PyrdxlP-dep_Trfase"/>
</dbReference>
<gene>
    <name evidence="5" type="ORF">RUMHYD_03682</name>
</gene>
<dbReference type="PANTHER" id="PTHR42885">
    <property type="entry name" value="HISTIDINOL-PHOSPHATE AMINOTRANSFERASE-RELATED"/>
    <property type="match status" value="1"/>
</dbReference>
<dbReference type="HOGENOM" id="CLU_017584_3_2_9"/>
<dbReference type="Proteomes" id="UP000003100">
    <property type="component" value="Unassembled WGS sequence"/>
</dbReference>
<dbReference type="PROSITE" id="PS00599">
    <property type="entry name" value="AA_TRANSFER_CLASS_2"/>
    <property type="match status" value="1"/>
</dbReference>
<dbReference type="Pfam" id="PF00155">
    <property type="entry name" value="Aminotran_1_2"/>
    <property type="match status" value="1"/>
</dbReference>
<dbReference type="eggNOG" id="COG0079">
    <property type="taxonomic scope" value="Bacteria"/>
</dbReference>
<dbReference type="GO" id="GO:0030170">
    <property type="term" value="F:pyridoxal phosphate binding"/>
    <property type="evidence" value="ECO:0007669"/>
    <property type="project" value="InterPro"/>
</dbReference>
<keyword evidence="2 3" id="KW-0663">Pyridoxal phosphate</keyword>
<dbReference type="CDD" id="cd00609">
    <property type="entry name" value="AAT_like"/>
    <property type="match status" value="1"/>
</dbReference>
<evidence type="ECO:0000256" key="1">
    <source>
        <dbReference type="ARBA" id="ARBA00001933"/>
    </source>
</evidence>
<dbReference type="EMBL" id="ACBZ01000196">
    <property type="protein sequence ID" value="EEG47430.1"/>
    <property type="molecule type" value="Genomic_DNA"/>
</dbReference>
<evidence type="ECO:0000259" key="4">
    <source>
        <dbReference type="Pfam" id="PF00155"/>
    </source>
</evidence>
<protein>
    <recommendedName>
        <fullName evidence="4">Aminotransferase class I/classII large domain-containing protein</fullName>
    </recommendedName>
</protein>
<dbReference type="GO" id="GO:0016740">
    <property type="term" value="F:transferase activity"/>
    <property type="evidence" value="ECO:0007669"/>
    <property type="project" value="InterPro"/>
</dbReference>
<dbReference type="GeneID" id="86823440"/>